<protein>
    <recommendedName>
        <fullName evidence="6">PNMA family member 6F</fullName>
    </recommendedName>
</protein>
<dbReference type="Pfam" id="PF14893">
    <property type="entry name" value="PNMA"/>
    <property type="match status" value="1"/>
</dbReference>
<feature type="domain" description="Paraneoplastic antigen Ma-like C-terminal" evidence="3">
    <location>
        <begin position="352"/>
        <end position="513"/>
    </location>
</feature>
<sequence length="912" mass="93598">MAMPLAMLLDWCRWMGVNAHRSLLILGIPDDCGDQEFQEAVHAALWPLGRYRLLGKVFRKELGCKVALVEFPQYLNRSLIPRQIPGEGGPWPVVFLPQAPDSESQDRPDFPAQPQSQAVACQAGGAGAAGEEAASEAGPAGEEAASEAGTAGEEAASEAGPAGEEVAGVAGAAGEAGAEDGGESYEEEAAGEAGVADEEEAVSEAGAVGEAGAEDGGESDEARAAGEAGAEDEGGVSHEGAAGAAAAGGVAEVAGEEGAAGVAGVAGAAREAGAQDEGGVSDEEGAAGDTGIAGMAGSVSMAGAAGEAGTAGEEGAVGVSGVIDAGGSWTQQWNQAQQLVLENIAFGELRAFSGLEEPDQEQESFESWLDHANDMLYTWRYVSERERRRRLLESLGGPALELLGSLLAEDPDMPAQDCLAALVQVFGDKDSCVTARLKFLTCAQRPQETLFAYVMRLEGLLQSAVEKGAFHPVVADQVRARQVLMRARPNELLQNKLRRMRLERRPPGFLGMLRLIRETEAWEAIPVSGEQFQPEVGACVDSGGLATAQAAPACEEVAEASAANRGAFRADPALEVMTEGTPAGADETGALPANEDAFWAALVLEVVTEGTPAGADETGDPPANEDAFRADVALQVVTKDTPVGADETRDPPANEDALRADPTLEVVTEGTPAGADETGAPPANEDAFWAALVLEVVTEGTPVGTDETGDPPANEDAFRVDPALEVITEGTPAGADETGDPPANEDAFRVDPALEVVTEGIPVGVGQTQASPANEDPAKSVPANMEASEAVPGTVEADRAALEAHDAARAAPAPQESSKFFPATQEDKNAPISVSLGQARPSEAPGGPIPPQMGRVPRVGPRGPGYEPEGLAQAGDQEARGSPEEGLEPIPEESGNEDGAWETIPPKSSSGK</sequence>
<feature type="region of interest" description="Disordered" evidence="1">
    <location>
        <begin position="272"/>
        <end position="292"/>
    </location>
</feature>
<dbReference type="HOGENOM" id="CLU_014694_1_1_1"/>
<dbReference type="InterPro" id="IPR048271">
    <property type="entry name" value="PNMA_N"/>
</dbReference>
<dbReference type="AlphaFoldDB" id="M3YXL2"/>
<feature type="signal peptide" evidence="2">
    <location>
        <begin position="1"/>
        <end position="19"/>
    </location>
</feature>
<feature type="region of interest" description="Disordered" evidence="1">
    <location>
        <begin position="91"/>
        <end position="243"/>
    </location>
</feature>
<feature type="chain" id="PRO_5004045885" description="PNMA family member 6F" evidence="2">
    <location>
        <begin position="20"/>
        <end position="912"/>
    </location>
</feature>
<evidence type="ECO:0000256" key="2">
    <source>
        <dbReference type="SAM" id="SignalP"/>
    </source>
</evidence>
<evidence type="ECO:0000256" key="1">
    <source>
        <dbReference type="SAM" id="MobiDB-lite"/>
    </source>
</evidence>
<feature type="compositionally biased region" description="Low complexity" evidence="1">
    <location>
        <begin position="129"/>
        <end position="176"/>
    </location>
</feature>
<feature type="region of interest" description="Disordered" evidence="1">
    <location>
        <begin position="765"/>
        <end position="912"/>
    </location>
</feature>
<reference evidence="5" key="1">
    <citation type="submission" date="2024-06" db="UniProtKB">
        <authorList>
            <consortium name="Ensembl"/>
        </authorList>
    </citation>
    <scope>IDENTIFICATION</scope>
</reference>
<dbReference type="STRING" id="9669.ENSMPUP00000016072"/>
<keyword evidence="2" id="KW-0732">Signal</keyword>
<evidence type="ECO:0008006" key="6">
    <source>
        <dbReference type="Google" id="ProtNLM"/>
    </source>
</evidence>
<name>M3YXL2_MUSPF</name>
<dbReference type="InterPro" id="IPR026523">
    <property type="entry name" value="PNMA"/>
</dbReference>
<feature type="compositionally biased region" description="Low complexity" evidence="1">
    <location>
        <begin position="854"/>
        <end position="865"/>
    </location>
</feature>
<dbReference type="GeneTree" id="ENSGT01030000234522"/>
<dbReference type="PANTHER" id="PTHR23095:SF20">
    <property type="entry name" value="PARANEOPLASTIC ANTIGEN MA6E"/>
    <property type="match status" value="1"/>
</dbReference>
<dbReference type="PANTHER" id="PTHR23095">
    <property type="entry name" value="PARANEOPLASTIC ANTIGEN"/>
    <property type="match status" value="1"/>
</dbReference>
<feature type="compositionally biased region" description="Acidic residues" evidence="1">
    <location>
        <begin position="885"/>
        <end position="900"/>
    </location>
</feature>
<feature type="domain" description="Paraneoplastic antigen Ma-like N-terminal" evidence="4">
    <location>
        <begin position="3"/>
        <end position="94"/>
    </location>
</feature>
<dbReference type="eggNOG" id="KOG3544">
    <property type="taxonomic scope" value="Eukaryota"/>
</dbReference>
<feature type="compositionally biased region" description="Basic and acidic residues" evidence="1">
    <location>
        <begin position="796"/>
        <end position="808"/>
    </location>
</feature>
<feature type="compositionally biased region" description="Acidic residues" evidence="1">
    <location>
        <begin position="177"/>
        <end position="202"/>
    </location>
</feature>
<accession>M3YXL2</accession>
<evidence type="ECO:0000259" key="4">
    <source>
        <dbReference type="Pfam" id="PF20846"/>
    </source>
</evidence>
<dbReference type="InParanoid" id="M3YXL2"/>
<organism evidence="5">
    <name type="scientific">Mustela putorius furo</name>
    <name type="common">European domestic ferret</name>
    <name type="synonym">Mustela furo</name>
    <dbReference type="NCBI Taxonomy" id="9669"/>
    <lineage>
        <taxon>Eukaryota</taxon>
        <taxon>Metazoa</taxon>
        <taxon>Chordata</taxon>
        <taxon>Craniata</taxon>
        <taxon>Vertebrata</taxon>
        <taxon>Euteleostomi</taxon>
        <taxon>Mammalia</taxon>
        <taxon>Eutheria</taxon>
        <taxon>Laurasiatheria</taxon>
        <taxon>Carnivora</taxon>
        <taxon>Caniformia</taxon>
        <taxon>Musteloidea</taxon>
        <taxon>Mustelidae</taxon>
        <taxon>Mustelinae</taxon>
        <taxon>Mustela</taxon>
    </lineage>
</organism>
<dbReference type="EMBL" id="AEYP01096532">
    <property type="status" value="NOT_ANNOTATED_CDS"/>
    <property type="molecule type" value="Genomic_DNA"/>
</dbReference>
<evidence type="ECO:0000313" key="5">
    <source>
        <dbReference type="Ensembl" id="ENSMPUP00000016072.1"/>
    </source>
</evidence>
<proteinExistence type="predicted"/>
<dbReference type="EMBL" id="AEYP01096534">
    <property type="status" value="NOT_ANNOTATED_CDS"/>
    <property type="molecule type" value="Genomic_DNA"/>
</dbReference>
<dbReference type="Pfam" id="PF20846">
    <property type="entry name" value="PNMA_N"/>
    <property type="match status" value="1"/>
</dbReference>
<evidence type="ECO:0000259" key="3">
    <source>
        <dbReference type="Pfam" id="PF14893"/>
    </source>
</evidence>
<dbReference type="EMBL" id="AEYP01096533">
    <property type="status" value="NOT_ANNOTATED_CDS"/>
    <property type="molecule type" value="Genomic_DNA"/>
</dbReference>
<dbReference type="Ensembl" id="ENSMPUT00000016316.1">
    <property type="protein sequence ID" value="ENSMPUP00000016072.1"/>
    <property type="gene ID" value="ENSMPUG00000016177.1"/>
</dbReference>
<dbReference type="InterPro" id="IPR048270">
    <property type="entry name" value="PNMA_C"/>
</dbReference>